<keyword evidence="1" id="KW-0732">Signal</keyword>
<accession>A0A0N1MWB1</accession>
<name>A0A0N1MWB1_9GAMM</name>
<dbReference type="AlphaFoldDB" id="A0A0N1MWB1"/>
<dbReference type="OrthoDB" id="6290645at2"/>
<sequence>MGYRKILLCFVFVFFSTTISAKTELPSNKSQFISLLNTKVGTYKLVSGSASVCTDGQLSWFDKSAPSLGFKLGEGIVFTALHHGTQTNKTANFCLVTTKYKYTTQRVTLSLRHTRCENQADNLDTSQMLHFISPTRIQYSVENTNVRCEFERQP</sequence>
<feature type="signal peptide" evidence="1">
    <location>
        <begin position="1"/>
        <end position="21"/>
    </location>
</feature>
<dbReference type="EMBL" id="LHPH01000001">
    <property type="protein sequence ID" value="KPH65672.1"/>
    <property type="molecule type" value="Genomic_DNA"/>
</dbReference>
<proteinExistence type="predicted"/>
<dbReference type="PATRIC" id="fig|187330.3.peg.369"/>
<dbReference type="STRING" id="187330.AMS58_03790"/>
<feature type="chain" id="PRO_5005878305" evidence="1">
    <location>
        <begin position="22"/>
        <end position="154"/>
    </location>
</feature>
<keyword evidence="3" id="KW-1185">Reference proteome</keyword>
<organism evidence="2 3">
    <name type="scientific">Pseudoalteromonas porphyrae</name>
    <dbReference type="NCBI Taxonomy" id="187330"/>
    <lineage>
        <taxon>Bacteria</taxon>
        <taxon>Pseudomonadati</taxon>
        <taxon>Pseudomonadota</taxon>
        <taxon>Gammaproteobacteria</taxon>
        <taxon>Alteromonadales</taxon>
        <taxon>Pseudoalteromonadaceae</taxon>
        <taxon>Pseudoalteromonas</taxon>
    </lineage>
</organism>
<dbReference type="Proteomes" id="UP000037848">
    <property type="component" value="Unassembled WGS sequence"/>
</dbReference>
<evidence type="ECO:0000313" key="3">
    <source>
        <dbReference type="Proteomes" id="UP000037848"/>
    </source>
</evidence>
<comment type="caution">
    <text evidence="2">The sequence shown here is derived from an EMBL/GenBank/DDBJ whole genome shotgun (WGS) entry which is preliminary data.</text>
</comment>
<evidence type="ECO:0000313" key="2">
    <source>
        <dbReference type="EMBL" id="KPH65672.1"/>
    </source>
</evidence>
<reference evidence="2 3" key="1">
    <citation type="submission" date="2015-08" db="EMBL/GenBank/DDBJ databases">
        <title>Draft Genome Sequence of Pseudoalteromonas porphyrae UCD-SED14.</title>
        <authorList>
            <person name="Coil D.A."/>
            <person name="Jospin G."/>
            <person name="Lee R.D."/>
            <person name="Eisen J.A."/>
        </authorList>
    </citation>
    <scope>NUCLEOTIDE SEQUENCE [LARGE SCALE GENOMIC DNA]</scope>
    <source>
        <strain evidence="2 3">UCD-SED14</strain>
    </source>
</reference>
<evidence type="ECO:0000256" key="1">
    <source>
        <dbReference type="SAM" id="SignalP"/>
    </source>
</evidence>
<dbReference type="RefSeq" id="WP_054203697.1">
    <property type="nucleotide sequence ID" value="NZ_LHPH01000001.1"/>
</dbReference>
<protein>
    <submittedName>
        <fullName evidence="2">Uncharacterized protein</fullName>
    </submittedName>
</protein>
<gene>
    <name evidence="2" type="ORF">ADS77_01725</name>
</gene>